<dbReference type="GO" id="GO:0015171">
    <property type="term" value="F:amino acid transmembrane transporter activity"/>
    <property type="evidence" value="ECO:0007669"/>
    <property type="project" value="TreeGrafter"/>
</dbReference>
<dbReference type="STRING" id="69960.SAMN05421720_1084"/>
<feature type="transmembrane region" description="Helical" evidence="6">
    <location>
        <begin position="72"/>
        <end position="92"/>
    </location>
</feature>
<evidence type="ECO:0000256" key="1">
    <source>
        <dbReference type="ARBA" id="ARBA00004651"/>
    </source>
</evidence>
<dbReference type="EMBL" id="FNAP01000008">
    <property type="protein sequence ID" value="SDE54380.1"/>
    <property type="molecule type" value="Genomic_DNA"/>
</dbReference>
<evidence type="ECO:0000256" key="6">
    <source>
        <dbReference type="SAM" id="Phobius"/>
    </source>
</evidence>
<dbReference type="RefSeq" id="WP_092786311.1">
    <property type="nucleotide sequence ID" value="NZ_FNAP01000008.1"/>
</dbReference>
<keyword evidence="8" id="KW-1185">Reference proteome</keyword>
<feature type="transmembrane region" description="Helical" evidence="6">
    <location>
        <begin position="151"/>
        <end position="173"/>
    </location>
</feature>
<keyword evidence="5 6" id="KW-0472">Membrane</keyword>
<gene>
    <name evidence="7" type="ORF">SAMN05421720_1084</name>
</gene>
<name>A0A1G7DT74_9PROT</name>
<dbReference type="Pfam" id="PF01810">
    <property type="entry name" value="LysE"/>
    <property type="match status" value="1"/>
</dbReference>
<keyword evidence="3 6" id="KW-0812">Transmembrane</keyword>
<evidence type="ECO:0000256" key="2">
    <source>
        <dbReference type="ARBA" id="ARBA00022475"/>
    </source>
</evidence>
<reference evidence="7 8" key="1">
    <citation type="submission" date="2016-10" db="EMBL/GenBank/DDBJ databases">
        <authorList>
            <person name="de Groot N.N."/>
        </authorList>
    </citation>
    <scope>NUCLEOTIDE SEQUENCE [LARGE SCALE GENOMIC DNA]</scope>
    <source>
        <strain evidence="7 8">ATCC 700224</strain>
    </source>
</reference>
<dbReference type="OrthoDB" id="9804822at2"/>
<proteinExistence type="predicted"/>
<dbReference type="PANTHER" id="PTHR30086">
    <property type="entry name" value="ARGININE EXPORTER PROTEIN ARGO"/>
    <property type="match status" value="1"/>
</dbReference>
<dbReference type="InterPro" id="IPR001123">
    <property type="entry name" value="LeuE-type"/>
</dbReference>
<evidence type="ECO:0000313" key="8">
    <source>
        <dbReference type="Proteomes" id="UP000199412"/>
    </source>
</evidence>
<keyword evidence="4 6" id="KW-1133">Transmembrane helix</keyword>
<evidence type="ECO:0000256" key="3">
    <source>
        <dbReference type="ARBA" id="ARBA00022692"/>
    </source>
</evidence>
<dbReference type="AlphaFoldDB" id="A0A1G7DT74"/>
<sequence>MLDLPDLLMIGALLAAAQATPGPTIATLLARTVAQGHDGAAPFIVGLIVADLVWLSAAVFGLALLAATAQPVLLVLKYAGVAYLVYLAWRLWTAPVHAVEGGAPARDSRLGLLGGGLSLGLGNAKTGAFYLALLPAVLPVAEVSVAGYLEISAVLVVVYAGVLTGYVALAARARRLLMAPRRLKAVNRLAGGVIAGTAVLVAARA</sequence>
<organism evidence="7 8">
    <name type="scientific">Rhodospira trueperi</name>
    <dbReference type="NCBI Taxonomy" id="69960"/>
    <lineage>
        <taxon>Bacteria</taxon>
        <taxon>Pseudomonadati</taxon>
        <taxon>Pseudomonadota</taxon>
        <taxon>Alphaproteobacteria</taxon>
        <taxon>Rhodospirillales</taxon>
        <taxon>Rhodospirillaceae</taxon>
        <taxon>Rhodospira</taxon>
    </lineage>
</organism>
<protein>
    <submittedName>
        <fullName evidence="7">Threonine/homoserine/homoserine lactone efflux protein</fullName>
    </submittedName>
</protein>
<dbReference type="GO" id="GO:0005886">
    <property type="term" value="C:plasma membrane"/>
    <property type="evidence" value="ECO:0007669"/>
    <property type="project" value="UniProtKB-SubCell"/>
</dbReference>
<keyword evidence="2" id="KW-1003">Cell membrane</keyword>
<feature type="transmembrane region" description="Helical" evidence="6">
    <location>
        <begin position="185"/>
        <end position="203"/>
    </location>
</feature>
<accession>A0A1G7DT74</accession>
<comment type="subcellular location">
    <subcellularLocation>
        <location evidence="1">Cell membrane</location>
        <topology evidence="1">Multi-pass membrane protein</topology>
    </subcellularLocation>
</comment>
<evidence type="ECO:0000256" key="4">
    <source>
        <dbReference type="ARBA" id="ARBA00022989"/>
    </source>
</evidence>
<evidence type="ECO:0000313" key="7">
    <source>
        <dbReference type="EMBL" id="SDE54380.1"/>
    </source>
</evidence>
<feature type="transmembrane region" description="Helical" evidence="6">
    <location>
        <begin position="43"/>
        <end position="65"/>
    </location>
</feature>
<dbReference type="PANTHER" id="PTHR30086:SF20">
    <property type="entry name" value="ARGININE EXPORTER PROTEIN ARGO-RELATED"/>
    <property type="match status" value="1"/>
</dbReference>
<evidence type="ECO:0000256" key="5">
    <source>
        <dbReference type="ARBA" id="ARBA00023136"/>
    </source>
</evidence>
<dbReference type="Proteomes" id="UP000199412">
    <property type="component" value="Unassembled WGS sequence"/>
</dbReference>